<organism evidence="2 3">
    <name type="scientific">Amnibacterium kyonggiense</name>
    <dbReference type="NCBI Taxonomy" id="595671"/>
    <lineage>
        <taxon>Bacteria</taxon>
        <taxon>Bacillati</taxon>
        <taxon>Actinomycetota</taxon>
        <taxon>Actinomycetes</taxon>
        <taxon>Micrococcales</taxon>
        <taxon>Microbacteriaceae</taxon>
        <taxon>Amnibacterium</taxon>
    </lineage>
</organism>
<dbReference type="Gene3D" id="3.20.20.190">
    <property type="entry name" value="Phosphatidylinositol (PI) phosphodiesterase"/>
    <property type="match status" value="1"/>
</dbReference>
<dbReference type="OrthoDB" id="9758957at2"/>
<evidence type="ECO:0000313" key="2">
    <source>
        <dbReference type="EMBL" id="TDS77462.1"/>
    </source>
</evidence>
<dbReference type="Proteomes" id="UP000295344">
    <property type="component" value="Unassembled WGS sequence"/>
</dbReference>
<protein>
    <submittedName>
        <fullName evidence="2">Glycerophosphoryl diester phosphodiesterase</fullName>
    </submittedName>
</protein>
<reference evidence="2 3" key="1">
    <citation type="submission" date="2019-03" db="EMBL/GenBank/DDBJ databases">
        <title>Genomic Encyclopedia of Archaeal and Bacterial Type Strains, Phase II (KMG-II): from individual species to whole genera.</title>
        <authorList>
            <person name="Goeker M."/>
        </authorList>
    </citation>
    <scope>NUCLEOTIDE SEQUENCE [LARGE SCALE GENOMIC DNA]</scope>
    <source>
        <strain evidence="2 3">DSM 24782</strain>
    </source>
</reference>
<dbReference type="InterPro" id="IPR030395">
    <property type="entry name" value="GP_PDE_dom"/>
</dbReference>
<keyword evidence="3" id="KW-1185">Reference proteome</keyword>
<feature type="domain" description="GP-PDE" evidence="1">
    <location>
        <begin position="4"/>
        <end position="283"/>
    </location>
</feature>
<dbReference type="Pfam" id="PF03009">
    <property type="entry name" value="GDPD"/>
    <property type="match status" value="1"/>
</dbReference>
<accession>A0A4R7FLZ2</accession>
<proteinExistence type="predicted"/>
<dbReference type="GO" id="GO:0006629">
    <property type="term" value="P:lipid metabolic process"/>
    <property type="evidence" value="ECO:0007669"/>
    <property type="project" value="InterPro"/>
</dbReference>
<gene>
    <name evidence="2" type="ORF">CLV52_2408</name>
</gene>
<dbReference type="GO" id="GO:0008081">
    <property type="term" value="F:phosphoric diester hydrolase activity"/>
    <property type="evidence" value="ECO:0007669"/>
    <property type="project" value="InterPro"/>
</dbReference>
<dbReference type="SUPFAM" id="SSF51695">
    <property type="entry name" value="PLC-like phosphodiesterases"/>
    <property type="match status" value="1"/>
</dbReference>
<dbReference type="AlphaFoldDB" id="A0A4R7FLZ2"/>
<dbReference type="PANTHER" id="PTHR46211:SF14">
    <property type="entry name" value="GLYCEROPHOSPHODIESTER PHOSPHODIESTERASE"/>
    <property type="match status" value="1"/>
</dbReference>
<evidence type="ECO:0000313" key="3">
    <source>
        <dbReference type="Proteomes" id="UP000295344"/>
    </source>
</evidence>
<sequence>MTRPLVLGHRGACGYLPELTDGALRLAAELGADGVEIDVVPTRDGRLVVRHDRVLTPTTDADAVLGAEVRVDDVTWADVRRLRARERYPDLRPSSAEHDGEEPLLVLPDVVRLAEQLDLLLVVEIKDAAAFAAVGLDPAPLVARDLDGAGCGIVLESFEKTPLDALAPLAHPAMYLVDDEGGAPDETRTYAEELADPAGLRRFAGVSLATSLVTPERVAVLHAAGLDVWTWTLRPENRFLPPEHRRGADPAAPGDWRAHWGAIVDAGVDGVFADHPDLAVALLDLPR</sequence>
<evidence type="ECO:0000259" key="1">
    <source>
        <dbReference type="PROSITE" id="PS51704"/>
    </source>
</evidence>
<dbReference type="RefSeq" id="WP_133766534.1">
    <property type="nucleotide sequence ID" value="NZ_BAAARP010000002.1"/>
</dbReference>
<name>A0A4R7FLZ2_9MICO</name>
<dbReference type="PROSITE" id="PS51704">
    <property type="entry name" value="GP_PDE"/>
    <property type="match status" value="1"/>
</dbReference>
<dbReference type="PANTHER" id="PTHR46211">
    <property type="entry name" value="GLYCEROPHOSPHORYL DIESTER PHOSPHODIESTERASE"/>
    <property type="match status" value="1"/>
</dbReference>
<dbReference type="EMBL" id="SOAM01000002">
    <property type="protein sequence ID" value="TDS77462.1"/>
    <property type="molecule type" value="Genomic_DNA"/>
</dbReference>
<dbReference type="InterPro" id="IPR017946">
    <property type="entry name" value="PLC-like_Pdiesterase_TIM-brl"/>
</dbReference>
<comment type="caution">
    <text evidence="2">The sequence shown here is derived from an EMBL/GenBank/DDBJ whole genome shotgun (WGS) entry which is preliminary data.</text>
</comment>